<gene>
    <name evidence="2" type="ORF">EDC91_13717</name>
</gene>
<dbReference type="AlphaFoldDB" id="A0A4R2F3R4"/>
<feature type="chain" id="PRO_5020881235" evidence="1">
    <location>
        <begin position="26"/>
        <end position="137"/>
    </location>
</feature>
<dbReference type="Pfam" id="PF12514">
    <property type="entry name" value="DUF3718"/>
    <property type="match status" value="1"/>
</dbReference>
<dbReference type="OrthoDB" id="6197363at2"/>
<name>A0A4R2F3R4_9GAMM</name>
<dbReference type="RefSeq" id="WP_133040362.1">
    <property type="nucleotide sequence ID" value="NZ_SLWF01000037.1"/>
</dbReference>
<sequence>MRLFPVAIAALVAVSSISIPAPAKAADDVALIASICDYVKSNDKNRLRKKLKENRVKLRNVYQGILCDGNSLLRTAYLAKAEETGEFVAKRLSTNELGVAESDGKTILAWAEANGFSSGAITAAIKDRLGGSGGEEE</sequence>
<dbReference type="InterPro" id="IPR022193">
    <property type="entry name" value="DUF3718"/>
</dbReference>
<comment type="caution">
    <text evidence="2">The sequence shown here is derived from an EMBL/GenBank/DDBJ whole genome shotgun (WGS) entry which is preliminary data.</text>
</comment>
<evidence type="ECO:0000313" key="2">
    <source>
        <dbReference type="EMBL" id="TCN78843.1"/>
    </source>
</evidence>
<feature type="signal peptide" evidence="1">
    <location>
        <begin position="1"/>
        <end position="25"/>
    </location>
</feature>
<organism evidence="2 3">
    <name type="scientific">Shewanella fodinae</name>
    <dbReference type="NCBI Taxonomy" id="552357"/>
    <lineage>
        <taxon>Bacteria</taxon>
        <taxon>Pseudomonadati</taxon>
        <taxon>Pseudomonadota</taxon>
        <taxon>Gammaproteobacteria</taxon>
        <taxon>Alteromonadales</taxon>
        <taxon>Shewanellaceae</taxon>
        <taxon>Shewanella</taxon>
    </lineage>
</organism>
<dbReference type="EMBL" id="SLWF01000037">
    <property type="protein sequence ID" value="TCN78843.1"/>
    <property type="molecule type" value="Genomic_DNA"/>
</dbReference>
<accession>A0A4R2F3R4</accession>
<keyword evidence="3" id="KW-1185">Reference proteome</keyword>
<protein>
    <submittedName>
        <fullName evidence="2">Uncharacterized protein DUF3718</fullName>
    </submittedName>
</protein>
<dbReference type="Proteomes" id="UP000294832">
    <property type="component" value="Unassembled WGS sequence"/>
</dbReference>
<evidence type="ECO:0000313" key="3">
    <source>
        <dbReference type="Proteomes" id="UP000294832"/>
    </source>
</evidence>
<reference evidence="2 3" key="1">
    <citation type="submission" date="2019-03" db="EMBL/GenBank/DDBJ databases">
        <title>Freshwater and sediment microbial communities from various areas in North America, analyzing microbe dynamics in response to fracking.</title>
        <authorList>
            <person name="Lamendella R."/>
        </authorList>
    </citation>
    <scope>NUCLEOTIDE SEQUENCE [LARGE SCALE GENOMIC DNA]</scope>
    <source>
        <strain evidence="2 3">74A</strain>
    </source>
</reference>
<evidence type="ECO:0000256" key="1">
    <source>
        <dbReference type="SAM" id="SignalP"/>
    </source>
</evidence>
<keyword evidence="1" id="KW-0732">Signal</keyword>
<proteinExistence type="predicted"/>